<keyword evidence="9" id="KW-1185">Reference proteome</keyword>
<dbReference type="GO" id="GO:0140359">
    <property type="term" value="F:ABC-type transporter activity"/>
    <property type="evidence" value="ECO:0007669"/>
    <property type="project" value="InterPro"/>
</dbReference>
<evidence type="ECO:0000256" key="3">
    <source>
        <dbReference type="ARBA" id="ARBA00022692"/>
    </source>
</evidence>
<dbReference type="InterPro" id="IPR013525">
    <property type="entry name" value="ABC2_TM"/>
</dbReference>
<dbReference type="PANTHER" id="PTHR30294">
    <property type="entry name" value="MEMBRANE COMPONENT OF ABC TRANSPORTER YHHJ-RELATED"/>
    <property type="match status" value="1"/>
</dbReference>
<evidence type="ECO:0000256" key="4">
    <source>
        <dbReference type="ARBA" id="ARBA00022989"/>
    </source>
</evidence>
<accession>A0A512CAK2</accession>
<evidence type="ECO:0000256" key="2">
    <source>
        <dbReference type="ARBA" id="ARBA00022475"/>
    </source>
</evidence>
<evidence type="ECO:0000313" key="9">
    <source>
        <dbReference type="Proteomes" id="UP000321301"/>
    </source>
</evidence>
<comment type="subcellular location">
    <subcellularLocation>
        <location evidence="1">Cell membrane</location>
        <topology evidence="1">Multi-pass membrane protein</topology>
    </subcellularLocation>
</comment>
<evidence type="ECO:0000256" key="1">
    <source>
        <dbReference type="ARBA" id="ARBA00004651"/>
    </source>
</evidence>
<feature type="transmembrane region" description="Helical" evidence="6">
    <location>
        <begin position="230"/>
        <end position="256"/>
    </location>
</feature>
<evidence type="ECO:0000259" key="7">
    <source>
        <dbReference type="Pfam" id="PF12698"/>
    </source>
</evidence>
<evidence type="ECO:0000256" key="5">
    <source>
        <dbReference type="ARBA" id="ARBA00023136"/>
    </source>
</evidence>
<sequence>MNLKVIWKLLKKEACLVLNDKSILLVLFIAPFLYLFLVGTTYVKKDEEKVSVGVVDMDRTKSSRMFLNRLNATQKVAITHSYNSLPEAKNGINSFDVQGFVHIPYGFENKLKTKESSPIGLVLNNTRFLPSNDINKAVNLVALDYALESREKFFESKQIHPSLARSSADPIAVQIHAVYNPTNNYGDFLLPFVLFLILHQTLLIGLSESVASDRENGRMQLGFEESKHNFLNYIIGKTGLYLFLFLAYNFFVFLVAFPLLDLPIHGNFFALLGVSSIFLLATILYGWFIASFFTSEARSMEIIAFTSYPIFLITGITWPLNEMPVFVQFISNLIPLRPFFVLLKKLAVMDVGSHLYISDIIHLLVLLMVGYVAAYLRFRYLHKKAPQLNSDTPASESEN</sequence>
<reference evidence="8 9" key="1">
    <citation type="submission" date="2019-07" db="EMBL/GenBank/DDBJ databases">
        <title>Whole genome shotgun sequence of Cyclobacterium qasimii NBRC 106168.</title>
        <authorList>
            <person name="Hosoyama A."/>
            <person name="Uohara A."/>
            <person name="Ohji S."/>
            <person name="Ichikawa N."/>
        </authorList>
    </citation>
    <scope>NUCLEOTIDE SEQUENCE [LARGE SCALE GENOMIC DNA]</scope>
    <source>
        <strain evidence="8 9">NBRC 106168</strain>
    </source>
</reference>
<name>A0A512CAK2_9BACT</name>
<keyword evidence="5 6" id="KW-0472">Membrane</keyword>
<gene>
    <name evidence="8" type="ORF">CQA01_17110</name>
</gene>
<keyword evidence="4 6" id="KW-1133">Transmembrane helix</keyword>
<feature type="transmembrane region" description="Helical" evidence="6">
    <location>
        <begin position="355"/>
        <end position="376"/>
    </location>
</feature>
<dbReference type="GO" id="GO:0005886">
    <property type="term" value="C:plasma membrane"/>
    <property type="evidence" value="ECO:0007669"/>
    <property type="project" value="UniProtKB-SubCell"/>
</dbReference>
<proteinExistence type="predicted"/>
<dbReference type="InterPro" id="IPR051449">
    <property type="entry name" value="ABC-2_transporter_component"/>
</dbReference>
<keyword evidence="3 6" id="KW-0812">Transmembrane</keyword>
<dbReference type="Pfam" id="PF12698">
    <property type="entry name" value="ABC2_membrane_3"/>
    <property type="match status" value="1"/>
</dbReference>
<dbReference type="RefSeq" id="WP_020889577.1">
    <property type="nucleotide sequence ID" value="NZ_BJYV01000006.1"/>
</dbReference>
<evidence type="ECO:0000313" key="8">
    <source>
        <dbReference type="EMBL" id="GEO21177.1"/>
    </source>
</evidence>
<feature type="transmembrane region" description="Helical" evidence="6">
    <location>
        <begin position="188"/>
        <end position="210"/>
    </location>
</feature>
<feature type="transmembrane region" description="Helical" evidence="6">
    <location>
        <begin position="21"/>
        <end position="43"/>
    </location>
</feature>
<evidence type="ECO:0000256" key="6">
    <source>
        <dbReference type="SAM" id="Phobius"/>
    </source>
</evidence>
<keyword evidence="2" id="KW-1003">Cell membrane</keyword>
<dbReference type="EMBL" id="BJYV01000006">
    <property type="protein sequence ID" value="GEO21177.1"/>
    <property type="molecule type" value="Genomic_DNA"/>
</dbReference>
<dbReference type="Gene3D" id="3.40.1710.10">
    <property type="entry name" value="abc type-2 transporter like domain"/>
    <property type="match status" value="1"/>
</dbReference>
<feature type="domain" description="ABC-2 type transporter transmembrane" evidence="7">
    <location>
        <begin position="21"/>
        <end position="374"/>
    </location>
</feature>
<feature type="transmembrane region" description="Helical" evidence="6">
    <location>
        <begin position="268"/>
        <end position="290"/>
    </location>
</feature>
<comment type="caution">
    <text evidence="8">The sequence shown here is derived from an EMBL/GenBank/DDBJ whole genome shotgun (WGS) entry which is preliminary data.</text>
</comment>
<dbReference type="Proteomes" id="UP000321301">
    <property type="component" value="Unassembled WGS sequence"/>
</dbReference>
<dbReference type="AlphaFoldDB" id="A0A512CAK2"/>
<protein>
    <submittedName>
        <fullName evidence="8">ABC transporter</fullName>
    </submittedName>
</protein>
<dbReference type="PANTHER" id="PTHR30294:SF46">
    <property type="entry name" value="ABC TRANSPORTER PERMEASE"/>
    <property type="match status" value="1"/>
</dbReference>
<organism evidence="8 9">
    <name type="scientific">Cyclobacterium qasimii</name>
    <dbReference type="NCBI Taxonomy" id="1350429"/>
    <lineage>
        <taxon>Bacteria</taxon>
        <taxon>Pseudomonadati</taxon>
        <taxon>Bacteroidota</taxon>
        <taxon>Cytophagia</taxon>
        <taxon>Cytophagales</taxon>
        <taxon>Cyclobacteriaceae</taxon>
        <taxon>Cyclobacterium</taxon>
    </lineage>
</organism>
<feature type="transmembrane region" description="Helical" evidence="6">
    <location>
        <begin position="302"/>
        <end position="320"/>
    </location>
</feature>